<keyword evidence="1" id="KW-1133">Transmembrane helix</keyword>
<evidence type="ECO:0000256" key="1">
    <source>
        <dbReference type="SAM" id="Phobius"/>
    </source>
</evidence>
<keyword evidence="1" id="KW-0472">Membrane</keyword>
<accession>A0A0E9Q5B1</accession>
<organism evidence="2">
    <name type="scientific">Anguilla anguilla</name>
    <name type="common">European freshwater eel</name>
    <name type="synonym">Muraena anguilla</name>
    <dbReference type="NCBI Taxonomy" id="7936"/>
    <lineage>
        <taxon>Eukaryota</taxon>
        <taxon>Metazoa</taxon>
        <taxon>Chordata</taxon>
        <taxon>Craniata</taxon>
        <taxon>Vertebrata</taxon>
        <taxon>Euteleostomi</taxon>
        <taxon>Actinopterygii</taxon>
        <taxon>Neopterygii</taxon>
        <taxon>Teleostei</taxon>
        <taxon>Anguilliformes</taxon>
        <taxon>Anguillidae</taxon>
        <taxon>Anguilla</taxon>
    </lineage>
</organism>
<sequence length="37" mass="4236">MLVLCLKCSIDDTKNVMTVFALVYTCIGTLLKHFNMR</sequence>
<name>A0A0E9Q5B1_ANGAN</name>
<reference evidence="2" key="1">
    <citation type="submission" date="2014-11" db="EMBL/GenBank/DDBJ databases">
        <authorList>
            <person name="Amaro Gonzalez C."/>
        </authorList>
    </citation>
    <scope>NUCLEOTIDE SEQUENCE</scope>
</reference>
<protein>
    <submittedName>
        <fullName evidence="2">Uncharacterized protein</fullName>
    </submittedName>
</protein>
<reference evidence="2" key="2">
    <citation type="journal article" date="2015" name="Fish Shellfish Immunol.">
        <title>Early steps in the European eel (Anguilla anguilla)-Vibrio vulnificus interaction in the gills: Role of the RtxA13 toxin.</title>
        <authorList>
            <person name="Callol A."/>
            <person name="Pajuelo D."/>
            <person name="Ebbesson L."/>
            <person name="Teles M."/>
            <person name="MacKenzie S."/>
            <person name="Amaro C."/>
        </authorList>
    </citation>
    <scope>NUCLEOTIDE SEQUENCE</scope>
</reference>
<proteinExistence type="predicted"/>
<dbReference type="AlphaFoldDB" id="A0A0E9Q5B1"/>
<dbReference type="EMBL" id="GBXM01097047">
    <property type="protein sequence ID" value="JAH11530.1"/>
    <property type="molecule type" value="Transcribed_RNA"/>
</dbReference>
<keyword evidence="1" id="KW-0812">Transmembrane</keyword>
<feature type="transmembrane region" description="Helical" evidence="1">
    <location>
        <begin position="16"/>
        <end position="34"/>
    </location>
</feature>
<evidence type="ECO:0000313" key="2">
    <source>
        <dbReference type="EMBL" id="JAH11530.1"/>
    </source>
</evidence>